<dbReference type="EMBL" id="LATX01000122">
    <property type="protein sequence ID" value="KTB47141.1"/>
    <property type="molecule type" value="Genomic_DNA"/>
</dbReference>
<gene>
    <name evidence="2" type="ORF">WG66_277</name>
</gene>
<keyword evidence="1" id="KW-0732">Signal</keyword>
<dbReference type="Proteomes" id="UP000054988">
    <property type="component" value="Unassembled WGS sequence"/>
</dbReference>
<feature type="signal peptide" evidence="1">
    <location>
        <begin position="1"/>
        <end position="21"/>
    </location>
</feature>
<dbReference type="eggNOG" id="ENOG502SFK6">
    <property type="taxonomic scope" value="Eukaryota"/>
</dbReference>
<accession>A0A0W0GF48</accession>
<proteinExistence type="predicted"/>
<comment type="caution">
    <text evidence="2">The sequence shown here is derived from an EMBL/GenBank/DDBJ whole genome shotgun (WGS) entry which is preliminary data.</text>
</comment>
<evidence type="ECO:0000256" key="1">
    <source>
        <dbReference type="SAM" id="SignalP"/>
    </source>
</evidence>
<sequence length="261" mass="28466">MLLHLLPVILALSTKPLFCEAVVDKSATPSVLGTFNASFIIGEVPAELAYSLLPAKYRDSKAILPPDSAKFPGIKDGMLPILLELGRETNSGPPGLQIENFQEAKIRVPNVKLDSSSPFIYSRLIATDVDLIAQGSKYQFGLNASVETFVPANSNEAQDYNYIVKNVVEVRLSEVAESSLRYPVSTYEFLRTLPWFGDKEGDCAQHFYDASSALVKRLSGQATLYPPLAGKSDSPVSFAIEAIHGVYNYVIVGPQACKNFI</sequence>
<feature type="chain" id="PRO_5006902634" evidence="1">
    <location>
        <begin position="22"/>
        <end position="261"/>
    </location>
</feature>
<reference evidence="2 3" key="1">
    <citation type="submission" date="2015-12" db="EMBL/GenBank/DDBJ databases">
        <title>Draft genome sequence of Moniliophthora roreri, the causal agent of frosty pod rot of cacao.</title>
        <authorList>
            <person name="Aime M.C."/>
            <person name="Diaz-Valderrama J.R."/>
            <person name="Kijpornyongpan T."/>
            <person name="Phillips-Mora W."/>
        </authorList>
    </citation>
    <scope>NUCLEOTIDE SEQUENCE [LARGE SCALE GENOMIC DNA]</scope>
    <source>
        <strain evidence="2 3">MCA 2952</strain>
    </source>
</reference>
<dbReference type="AlphaFoldDB" id="A0A0W0GF48"/>
<evidence type="ECO:0000313" key="3">
    <source>
        <dbReference type="Proteomes" id="UP000054988"/>
    </source>
</evidence>
<name>A0A0W0GF48_MONRR</name>
<organism evidence="2 3">
    <name type="scientific">Moniliophthora roreri</name>
    <name type="common">Frosty pod rot fungus</name>
    <name type="synonym">Monilia roreri</name>
    <dbReference type="NCBI Taxonomy" id="221103"/>
    <lineage>
        <taxon>Eukaryota</taxon>
        <taxon>Fungi</taxon>
        <taxon>Dikarya</taxon>
        <taxon>Basidiomycota</taxon>
        <taxon>Agaricomycotina</taxon>
        <taxon>Agaricomycetes</taxon>
        <taxon>Agaricomycetidae</taxon>
        <taxon>Agaricales</taxon>
        <taxon>Marasmiineae</taxon>
        <taxon>Marasmiaceae</taxon>
        <taxon>Moniliophthora</taxon>
    </lineage>
</organism>
<evidence type="ECO:0000313" key="2">
    <source>
        <dbReference type="EMBL" id="KTB47141.1"/>
    </source>
</evidence>
<protein>
    <submittedName>
        <fullName evidence="2">Uncharacterized protein</fullName>
    </submittedName>
</protein>